<protein>
    <submittedName>
        <fullName evidence="1">Uncharacterized protein</fullName>
    </submittedName>
</protein>
<reference evidence="1" key="1">
    <citation type="submission" date="2021-03" db="EMBL/GenBank/DDBJ databases">
        <title>Draft genome sequence of rust myrtle Austropuccinia psidii MF-1, a brazilian biotype.</title>
        <authorList>
            <person name="Quecine M.C."/>
            <person name="Pachon D.M.R."/>
            <person name="Bonatelli M.L."/>
            <person name="Correr F.H."/>
            <person name="Franceschini L.M."/>
            <person name="Leite T.F."/>
            <person name="Margarido G.R.A."/>
            <person name="Almeida C.A."/>
            <person name="Ferrarezi J.A."/>
            <person name="Labate C.A."/>
        </authorList>
    </citation>
    <scope>NUCLEOTIDE SEQUENCE</scope>
    <source>
        <strain evidence="1">MF-1</strain>
    </source>
</reference>
<accession>A0A9Q3HE05</accession>
<dbReference type="AlphaFoldDB" id="A0A9Q3HE05"/>
<proteinExistence type="predicted"/>
<comment type="caution">
    <text evidence="1">The sequence shown here is derived from an EMBL/GenBank/DDBJ whole genome shotgun (WGS) entry which is preliminary data.</text>
</comment>
<evidence type="ECO:0000313" key="1">
    <source>
        <dbReference type="EMBL" id="MBW0500847.1"/>
    </source>
</evidence>
<sequence>MKAHLRSRDLLEVCEHPPGEDASPATINRWTNANYEAVNAILSRINKRVLLEVINSETSEKSNLLWSRINDQYASKTPANRGRVWMDWQHCFYNGNLQKYVEECRKLILDLKTVNINVPNEILTFSLLGKLGGDPKLYQLVEGLTLNKDVIQRPKIILSRLQDYVKLTKIKEPSRD</sequence>
<gene>
    <name evidence="1" type="ORF">O181_040562</name>
</gene>
<dbReference type="OrthoDB" id="97058at2759"/>
<dbReference type="Proteomes" id="UP000765509">
    <property type="component" value="Unassembled WGS sequence"/>
</dbReference>
<keyword evidence="2" id="KW-1185">Reference proteome</keyword>
<organism evidence="1 2">
    <name type="scientific">Austropuccinia psidii MF-1</name>
    <dbReference type="NCBI Taxonomy" id="1389203"/>
    <lineage>
        <taxon>Eukaryota</taxon>
        <taxon>Fungi</taxon>
        <taxon>Dikarya</taxon>
        <taxon>Basidiomycota</taxon>
        <taxon>Pucciniomycotina</taxon>
        <taxon>Pucciniomycetes</taxon>
        <taxon>Pucciniales</taxon>
        <taxon>Sphaerophragmiaceae</taxon>
        <taxon>Austropuccinia</taxon>
    </lineage>
</organism>
<dbReference type="EMBL" id="AVOT02016025">
    <property type="protein sequence ID" value="MBW0500847.1"/>
    <property type="molecule type" value="Genomic_DNA"/>
</dbReference>
<name>A0A9Q3HE05_9BASI</name>
<evidence type="ECO:0000313" key="2">
    <source>
        <dbReference type="Proteomes" id="UP000765509"/>
    </source>
</evidence>
<dbReference type="Pfam" id="PF14223">
    <property type="entry name" value="Retrotran_gag_2"/>
    <property type="match status" value="1"/>
</dbReference>